<dbReference type="CDD" id="cd03442">
    <property type="entry name" value="BFIT_BACH"/>
    <property type="match status" value="1"/>
</dbReference>
<dbReference type="GO" id="GO:0005829">
    <property type="term" value="C:cytosol"/>
    <property type="evidence" value="ECO:0007669"/>
    <property type="project" value="TreeGrafter"/>
</dbReference>
<dbReference type="InterPro" id="IPR029069">
    <property type="entry name" value="HotDog_dom_sf"/>
</dbReference>
<dbReference type="InterPro" id="IPR033120">
    <property type="entry name" value="HOTDOG_ACOT"/>
</dbReference>
<dbReference type="FunFam" id="3.10.129.10:FF:000010">
    <property type="entry name" value="Cytosolic acyl coenzyme A thioester hydrolase"/>
    <property type="match status" value="1"/>
</dbReference>
<protein>
    <recommendedName>
        <fullName evidence="4">HotDog ACOT-type domain-containing protein</fullName>
    </recommendedName>
</protein>
<dbReference type="PANTHER" id="PTHR11049:SF24">
    <property type="entry name" value="CYTOSOLIC ACYL COENZYME A THIOESTER HYDROLASE"/>
    <property type="match status" value="1"/>
</dbReference>
<dbReference type="PROSITE" id="PS51770">
    <property type="entry name" value="HOTDOG_ACOT"/>
    <property type="match status" value="2"/>
</dbReference>
<dbReference type="AlphaFoldDB" id="A0AA40I047"/>
<dbReference type="PANTHER" id="PTHR11049">
    <property type="entry name" value="ACYL COENZYME A THIOESTER HYDROLASE"/>
    <property type="match status" value="1"/>
</dbReference>
<dbReference type="Pfam" id="PF03061">
    <property type="entry name" value="4HBT"/>
    <property type="match status" value="1"/>
</dbReference>
<evidence type="ECO:0000256" key="3">
    <source>
        <dbReference type="PROSITE-ProRule" id="PRU01106"/>
    </source>
</evidence>
<gene>
    <name evidence="5" type="ORF">QTO34_019123</name>
</gene>
<comment type="caution">
    <text evidence="5">The sequence shown here is derived from an EMBL/GenBank/DDBJ whole genome shotgun (WGS) entry which is preliminary data.</text>
</comment>
<reference evidence="5" key="1">
    <citation type="submission" date="2023-06" db="EMBL/GenBank/DDBJ databases">
        <title>Reference genome for the Northern bat (Eptesicus nilssonii), a most northern bat species.</title>
        <authorList>
            <person name="Laine V.N."/>
            <person name="Pulliainen A.T."/>
            <person name="Lilley T.M."/>
        </authorList>
    </citation>
    <scope>NUCLEOTIDE SEQUENCE</scope>
    <source>
        <strain evidence="5">BLF_Eptnil</strain>
        <tissue evidence="5">Kidney</tissue>
    </source>
</reference>
<keyword evidence="2 3" id="KW-0378">Hydrolase</keyword>
<evidence type="ECO:0000259" key="4">
    <source>
        <dbReference type="PROSITE" id="PS51770"/>
    </source>
</evidence>
<dbReference type="EMBL" id="JAULJE010000008">
    <property type="protein sequence ID" value="KAK1340553.1"/>
    <property type="molecule type" value="Genomic_DNA"/>
</dbReference>
<organism evidence="5 6">
    <name type="scientific">Cnephaeus nilssonii</name>
    <name type="common">Northern bat</name>
    <name type="synonym">Eptesicus nilssonii</name>
    <dbReference type="NCBI Taxonomy" id="3371016"/>
    <lineage>
        <taxon>Eukaryota</taxon>
        <taxon>Metazoa</taxon>
        <taxon>Chordata</taxon>
        <taxon>Craniata</taxon>
        <taxon>Vertebrata</taxon>
        <taxon>Euteleostomi</taxon>
        <taxon>Mammalia</taxon>
        <taxon>Eutheria</taxon>
        <taxon>Laurasiatheria</taxon>
        <taxon>Chiroptera</taxon>
        <taxon>Yangochiroptera</taxon>
        <taxon>Vespertilionidae</taxon>
        <taxon>Cnephaeus</taxon>
    </lineage>
</organism>
<evidence type="ECO:0000256" key="1">
    <source>
        <dbReference type="ARBA" id="ARBA00022487"/>
    </source>
</evidence>
<proteinExistence type="predicted"/>
<sequence length="420" mass="46037">MCIGEVAHVSAEITYTSKHSVEVQVHVMSENILTGTKKLTNKATLWYVPLSLKNVDKVLEVPPVVYARQEQEEEGRRRYEAQKLERMETKWRNGDIVQPGLNPEPNTVSYSQSSLIHLVGPSDCTLHGFVHGDSSPNNTGLEVPNSGNTAGTQEDLLAPGVTMKLMDEVAGIVAARHCKTNIVTASVDAINFHDKIRKGCVITISGRMTFTSNKSMEIEVLVDADPVVDNTQRRYRAASAFFTYVSLSQDGRSLPVPQLVGKLSHVSPFWAAGPPRHTLSQRPWLWCRSEGGASRQHEGDPFRAPRHGLFSGVSSGQGRLPCAGAGGRTLPRRLRGPPDPALPRRLAGLCLGRRRDRAEPSVSIRLWFLTNSRPFGFFTEGRGATLALINGLWPALEGHRPSRVTRLGLQMSPDGDTLGC</sequence>
<dbReference type="InterPro" id="IPR040170">
    <property type="entry name" value="Cytosol_ACT"/>
</dbReference>
<accession>A0AA40I047</accession>
<dbReference type="GO" id="GO:0006637">
    <property type="term" value="P:acyl-CoA metabolic process"/>
    <property type="evidence" value="ECO:0007669"/>
    <property type="project" value="TreeGrafter"/>
</dbReference>
<name>A0AA40I047_CNENI</name>
<dbReference type="Gene3D" id="3.10.129.10">
    <property type="entry name" value="Hotdog Thioesterase"/>
    <property type="match status" value="2"/>
</dbReference>
<dbReference type="GO" id="GO:0052689">
    <property type="term" value="F:carboxylic ester hydrolase activity"/>
    <property type="evidence" value="ECO:0007669"/>
    <property type="project" value="UniProtKB-KW"/>
</dbReference>
<keyword evidence="6" id="KW-1185">Reference proteome</keyword>
<feature type="domain" description="HotDog ACOT-type" evidence="4">
    <location>
        <begin position="1"/>
        <end position="53"/>
    </location>
</feature>
<dbReference type="InterPro" id="IPR006683">
    <property type="entry name" value="Thioestr_dom"/>
</dbReference>
<evidence type="ECO:0000313" key="5">
    <source>
        <dbReference type="EMBL" id="KAK1340553.1"/>
    </source>
</evidence>
<evidence type="ECO:0000256" key="2">
    <source>
        <dbReference type="ARBA" id="ARBA00022801"/>
    </source>
</evidence>
<dbReference type="GO" id="GO:0052816">
    <property type="term" value="F:long-chain fatty acyl-CoA hydrolase activity"/>
    <property type="evidence" value="ECO:0007669"/>
    <property type="project" value="TreeGrafter"/>
</dbReference>
<feature type="domain" description="HotDog ACOT-type" evidence="4">
    <location>
        <begin position="109"/>
        <end position="250"/>
    </location>
</feature>
<dbReference type="GO" id="GO:0009062">
    <property type="term" value="P:fatty acid catabolic process"/>
    <property type="evidence" value="ECO:0007669"/>
    <property type="project" value="TreeGrafter"/>
</dbReference>
<evidence type="ECO:0000313" key="6">
    <source>
        <dbReference type="Proteomes" id="UP001177744"/>
    </source>
</evidence>
<dbReference type="Proteomes" id="UP001177744">
    <property type="component" value="Unassembled WGS sequence"/>
</dbReference>
<dbReference type="SUPFAM" id="SSF54637">
    <property type="entry name" value="Thioesterase/thiol ester dehydrase-isomerase"/>
    <property type="match status" value="2"/>
</dbReference>
<keyword evidence="1" id="KW-0719">Serine esterase</keyword>